<name>A0A1T4V615_9GAMM</name>
<dbReference type="SUPFAM" id="SSF52540">
    <property type="entry name" value="P-loop containing nucleoside triphosphate hydrolases"/>
    <property type="match status" value="1"/>
</dbReference>
<dbReference type="AlphaFoldDB" id="A0A1T4V615"/>
<dbReference type="PANTHER" id="PTHR34704">
    <property type="entry name" value="ATPASE"/>
    <property type="match status" value="1"/>
</dbReference>
<evidence type="ECO:0000259" key="2">
    <source>
        <dbReference type="Pfam" id="PF03008"/>
    </source>
</evidence>
<dbReference type="Pfam" id="PF01637">
    <property type="entry name" value="ATPase_2"/>
    <property type="match status" value="1"/>
</dbReference>
<dbReference type="InterPro" id="IPR004256">
    <property type="entry name" value="DUF234"/>
</dbReference>
<evidence type="ECO:0000313" key="4">
    <source>
        <dbReference type="Proteomes" id="UP000242432"/>
    </source>
</evidence>
<keyword evidence="4" id="KW-1185">Reference proteome</keyword>
<gene>
    <name evidence="3" type="ORF">SAMN02745213_00886</name>
</gene>
<dbReference type="InterPro" id="IPR011579">
    <property type="entry name" value="ATPase_dom"/>
</dbReference>
<evidence type="ECO:0000313" key="3">
    <source>
        <dbReference type="EMBL" id="SKA60387.1"/>
    </source>
</evidence>
<dbReference type="GO" id="GO:0005524">
    <property type="term" value="F:ATP binding"/>
    <property type="evidence" value="ECO:0007669"/>
    <property type="project" value="InterPro"/>
</dbReference>
<dbReference type="PANTHER" id="PTHR34704:SF1">
    <property type="entry name" value="ATPASE"/>
    <property type="match status" value="1"/>
</dbReference>
<dbReference type="Proteomes" id="UP000242432">
    <property type="component" value="Unassembled WGS sequence"/>
</dbReference>
<dbReference type="Gene3D" id="3.40.50.300">
    <property type="entry name" value="P-loop containing nucleotide triphosphate hydrolases"/>
    <property type="match status" value="1"/>
</dbReference>
<accession>A0A1T4V615</accession>
<organism evidence="3 4">
    <name type="scientific">Succinivibrio dextrinosolvens DSM 3072</name>
    <dbReference type="NCBI Taxonomy" id="1123324"/>
    <lineage>
        <taxon>Bacteria</taxon>
        <taxon>Pseudomonadati</taxon>
        <taxon>Pseudomonadota</taxon>
        <taxon>Gammaproteobacteria</taxon>
        <taxon>Aeromonadales</taxon>
        <taxon>Succinivibrionaceae</taxon>
        <taxon>Succinivibrio</taxon>
    </lineage>
</organism>
<proteinExistence type="predicted"/>
<dbReference type="InterPro" id="IPR027417">
    <property type="entry name" value="P-loop_NTPase"/>
</dbReference>
<sequence length="460" mass="53104">MQEEFRGRKKELKALDRKFRQNGFAMTVLYGRRRIGKTMLINKFMKDQSCKCISFTSVERSESELLSMMTDSVLSVLSPEMHNIIQFNDFENIFDYIGKFAEKERIIFFIDEYPYLARQCPYIQSVLQKVIDTKWKNSNLFFVLCGSLVSFMKDEVLAESAPLHGRSDLELKLRPFNYLETAEFLDGYTNKEKAICYGLSNGVAKYIEQFPTSVSLDQNIIDQFFSVGGYFSEEQIKTVTTNDRQNPALYNSIISAVATGHTRNSEISSYVGAEDITYPLKILTRAELLERRMSKKPYYVLKDSMLEFWFKYVNRATSLINADNGEAYYYSSVKNNIHEFMGKIFEKMAKEYLMLHAGKDNIPLLTDVTDYQVSVIDEDKKQKQIEIDLLGLNGKKILLVGECKFKNAPFDKAEYDNFMEKIKYIPAVNPTICIFSLGGFSDYVRQNAGKCLLIPIDSMY</sequence>
<dbReference type="EMBL" id="FUXX01000010">
    <property type="protein sequence ID" value="SKA60387.1"/>
    <property type="molecule type" value="Genomic_DNA"/>
</dbReference>
<dbReference type="Pfam" id="PF03008">
    <property type="entry name" value="DUF234"/>
    <property type="match status" value="1"/>
</dbReference>
<evidence type="ECO:0008006" key="5">
    <source>
        <dbReference type="Google" id="ProtNLM"/>
    </source>
</evidence>
<reference evidence="4" key="1">
    <citation type="submission" date="2017-02" db="EMBL/GenBank/DDBJ databases">
        <authorList>
            <person name="Varghese N."/>
            <person name="Submissions S."/>
        </authorList>
    </citation>
    <scope>NUCLEOTIDE SEQUENCE [LARGE SCALE GENOMIC DNA]</scope>
    <source>
        <strain evidence="4">DSM 3072</strain>
    </source>
</reference>
<protein>
    <recommendedName>
        <fullName evidence="5">ATPase domain-containing protein</fullName>
    </recommendedName>
</protein>
<evidence type="ECO:0000259" key="1">
    <source>
        <dbReference type="Pfam" id="PF01637"/>
    </source>
</evidence>
<feature type="domain" description="DUF234" evidence="2">
    <location>
        <begin position="309"/>
        <end position="409"/>
    </location>
</feature>
<dbReference type="RefSeq" id="WP_078928411.1">
    <property type="nucleotide sequence ID" value="NZ_FUXX01000010.1"/>
</dbReference>
<feature type="domain" description="ATPase" evidence="1">
    <location>
        <begin position="5"/>
        <end position="210"/>
    </location>
</feature>